<evidence type="ECO:0000313" key="3">
    <source>
        <dbReference type="Proteomes" id="UP001523262"/>
    </source>
</evidence>
<keyword evidence="3" id="KW-1185">Reference proteome</keyword>
<proteinExistence type="predicted"/>
<feature type="domain" description="GAF" evidence="1">
    <location>
        <begin position="7"/>
        <end position="138"/>
    </location>
</feature>
<dbReference type="Proteomes" id="UP001523262">
    <property type="component" value="Unassembled WGS sequence"/>
</dbReference>
<dbReference type="EMBL" id="JAMQCR010000001">
    <property type="protein sequence ID" value="MCM2533943.1"/>
    <property type="molecule type" value="Genomic_DNA"/>
</dbReference>
<evidence type="ECO:0000313" key="2">
    <source>
        <dbReference type="EMBL" id="MCM2533943.1"/>
    </source>
</evidence>
<dbReference type="SUPFAM" id="SSF55781">
    <property type="entry name" value="GAF domain-like"/>
    <property type="match status" value="1"/>
</dbReference>
<name>A0ABT0WC91_9BACI</name>
<dbReference type="Gene3D" id="3.30.450.40">
    <property type="match status" value="1"/>
</dbReference>
<dbReference type="InterPro" id="IPR003018">
    <property type="entry name" value="GAF"/>
</dbReference>
<accession>A0ABT0WC91</accession>
<dbReference type="InterPro" id="IPR029016">
    <property type="entry name" value="GAF-like_dom_sf"/>
</dbReference>
<evidence type="ECO:0000259" key="1">
    <source>
        <dbReference type="Pfam" id="PF13185"/>
    </source>
</evidence>
<protein>
    <submittedName>
        <fullName evidence="2">GAF domain-containing protein</fullName>
    </submittedName>
</protein>
<comment type="caution">
    <text evidence="2">The sequence shown here is derived from an EMBL/GenBank/DDBJ whole genome shotgun (WGS) entry which is preliminary data.</text>
</comment>
<sequence>MTELRELQEISEMCNHLLEEIGFEFVGVAIQNEVGPDVRWHYASGNLNDKYKRITVRFGKGIAGKVISSGSAMVITDFPNDIIGKVTDYPIMLAERLVTSYAVPLFFHSVPKGVMLVGKREKYSFTENEQEKIMVSAQSLEQILKKYLFL</sequence>
<gene>
    <name evidence="2" type="ORF">NDK43_18210</name>
</gene>
<reference evidence="2 3" key="1">
    <citation type="submission" date="2022-06" db="EMBL/GenBank/DDBJ databases">
        <authorList>
            <person name="Jeon C.O."/>
        </authorList>
    </citation>
    <scope>NUCLEOTIDE SEQUENCE [LARGE SCALE GENOMIC DNA]</scope>
    <source>
        <strain evidence="2 3">KCTC 13943</strain>
    </source>
</reference>
<dbReference type="Pfam" id="PF13185">
    <property type="entry name" value="GAF_2"/>
    <property type="match status" value="1"/>
</dbReference>
<organism evidence="2 3">
    <name type="scientific">Neobacillus pocheonensis</name>
    <dbReference type="NCBI Taxonomy" id="363869"/>
    <lineage>
        <taxon>Bacteria</taxon>
        <taxon>Bacillati</taxon>
        <taxon>Bacillota</taxon>
        <taxon>Bacilli</taxon>
        <taxon>Bacillales</taxon>
        <taxon>Bacillaceae</taxon>
        <taxon>Neobacillus</taxon>
    </lineage>
</organism>